<keyword evidence="4" id="KW-1185">Reference proteome</keyword>
<sequence length="142" mass="14671">MSRLVRDLVSVALLSVLAAGAAPARTHRQADRHHGTHRSKGGTAARHHSESRHKAGHTESRHKAGHSESRHKAGGATAAHGTRAHDKSGRHAAAAAPAPARPGGTMSVPGSGLKVYCPAGKNPLMVRKMTQGAGTTVTVVCR</sequence>
<feature type="signal peptide" evidence="2">
    <location>
        <begin position="1"/>
        <end position="21"/>
    </location>
</feature>
<evidence type="ECO:0000256" key="2">
    <source>
        <dbReference type="SAM" id="SignalP"/>
    </source>
</evidence>
<keyword evidence="2" id="KW-0732">Signal</keyword>
<feature type="chain" id="PRO_5045818168" evidence="2">
    <location>
        <begin position="22"/>
        <end position="142"/>
    </location>
</feature>
<evidence type="ECO:0000313" key="3">
    <source>
        <dbReference type="EMBL" id="USI71722.1"/>
    </source>
</evidence>
<feature type="compositionally biased region" description="Basic residues" evidence="1">
    <location>
        <begin position="34"/>
        <end position="51"/>
    </location>
</feature>
<reference evidence="3" key="1">
    <citation type="journal article" date="2022" name="Toxins">
        <title>Genomic Analysis of Sphingopyxis sp. USTB-05 for Biodegrading Cyanobacterial Hepatotoxins.</title>
        <authorList>
            <person name="Liu C."/>
            <person name="Xu Q."/>
            <person name="Zhao Z."/>
            <person name="Zhang H."/>
            <person name="Liu X."/>
            <person name="Yin C."/>
            <person name="Liu Y."/>
            <person name="Yan H."/>
        </authorList>
    </citation>
    <scope>NUCLEOTIDE SEQUENCE</scope>
    <source>
        <strain evidence="3">NBD5</strain>
    </source>
</reference>
<protein>
    <submittedName>
        <fullName evidence="3">Uncharacterized protein</fullName>
    </submittedName>
</protein>
<feature type="compositionally biased region" description="Basic and acidic residues" evidence="1">
    <location>
        <begin position="52"/>
        <end position="71"/>
    </location>
</feature>
<accession>A0ABY4X490</accession>
<name>A0ABY4X490_9SPHN</name>
<organism evidence="3 4">
    <name type="scientific">Sphingomonas morindae</name>
    <dbReference type="NCBI Taxonomy" id="1541170"/>
    <lineage>
        <taxon>Bacteria</taxon>
        <taxon>Pseudomonadati</taxon>
        <taxon>Pseudomonadota</taxon>
        <taxon>Alphaproteobacteria</taxon>
        <taxon>Sphingomonadales</taxon>
        <taxon>Sphingomonadaceae</taxon>
        <taxon>Sphingomonas</taxon>
    </lineage>
</organism>
<proteinExistence type="predicted"/>
<dbReference type="RefSeq" id="WP_252165535.1">
    <property type="nucleotide sequence ID" value="NZ_CP084930.1"/>
</dbReference>
<dbReference type="EMBL" id="CP084930">
    <property type="protein sequence ID" value="USI71722.1"/>
    <property type="molecule type" value="Genomic_DNA"/>
</dbReference>
<evidence type="ECO:0000313" key="4">
    <source>
        <dbReference type="Proteomes" id="UP001056937"/>
    </source>
</evidence>
<feature type="region of interest" description="Disordered" evidence="1">
    <location>
        <begin position="21"/>
        <end position="107"/>
    </location>
</feature>
<evidence type="ECO:0000256" key="1">
    <source>
        <dbReference type="SAM" id="MobiDB-lite"/>
    </source>
</evidence>
<gene>
    <name evidence="3" type="ORF">LHA26_10320</name>
</gene>
<dbReference type="Proteomes" id="UP001056937">
    <property type="component" value="Chromosome 1"/>
</dbReference>